<dbReference type="EMBL" id="CP136890">
    <property type="protein sequence ID" value="WOK93863.1"/>
    <property type="molecule type" value="Genomic_DNA"/>
</dbReference>
<name>A0AAQ3Q0B7_9LILI</name>
<protein>
    <submittedName>
        <fullName evidence="1">Uncharacterized protein</fullName>
    </submittedName>
</protein>
<dbReference type="Proteomes" id="UP001327560">
    <property type="component" value="Chromosome 1"/>
</dbReference>
<proteinExistence type="predicted"/>
<reference evidence="1 2" key="1">
    <citation type="submission" date="2023-10" db="EMBL/GenBank/DDBJ databases">
        <title>Chromosome-scale genome assembly provides insights into flower coloration mechanisms of Canna indica.</title>
        <authorList>
            <person name="Li C."/>
        </authorList>
    </citation>
    <scope>NUCLEOTIDE SEQUENCE [LARGE SCALE GENOMIC DNA]</scope>
    <source>
        <tissue evidence="1">Flower</tissue>
    </source>
</reference>
<organism evidence="1 2">
    <name type="scientific">Canna indica</name>
    <name type="common">Indian-shot</name>
    <dbReference type="NCBI Taxonomy" id="4628"/>
    <lineage>
        <taxon>Eukaryota</taxon>
        <taxon>Viridiplantae</taxon>
        <taxon>Streptophyta</taxon>
        <taxon>Embryophyta</taxon>
        <taxon>Tracheophyta</taxon>
        <taxon>Spermatophyta</taxon>
        <taxon>Magnoliopsida</taxon>
        <taxon>Liliopsida</taxon>
        <taxon>Zingiberales</taxon>
        <taxon>Cannaceae</taxon>
        <taxon>Canna</taxon>
    </lineage>
</organism>
<evidence type="ECO:0000313" key="2">
    <source>
        <dbReference type="Proteomes" id="UP001327560"/>
    </source>
</evidence>
<keyword evidence="2" id="KW-1185">Reference proteome</keyword>
<dbReference type="AlphaFoldDB" id="A0AAQ3Q0B7"/>
<sequence>MGGLGIRDLATAKVAMKAKTLLSLLNQESSMWTDLFIERYGSFNPWKLGEKTKFSWLAKDIVNCLLKLRDRRREKIVNGKGTDIWVELWLSSIPLCRWPKYVNPVEHEKYRKGVALSSWSMMVLY</sequence>
<accession>A0AAQ3Q0B7</accession>
<gene>
    <name evidence="1" type="ORF">Cni_G02564</name>
</gene>
<evidence type="ECO:0000313" key="1">
    <source>
        <dbReference type="EMBL" id="WOK93863.1"/>
    </source>
</evidence>